<dbReference type="InterPro" id="IPR013785">
    <property type="entry name" value="Aldolase_TIM"/>
</dbReference>
<evidence type="ECO:0000313" key="10">
    <source>
        <dbReference type="EMBL" id="MFC7346275.1"/>
    </source>
</evidence>
<dbReference type="Pfam" id="PF03060">
    <property type="entry name" value="NMO"/>
    <property type="match status" value="1"/>
</dbReference>
<dbReference type="PANTHER" id="PTHR42747">
    <property type="entry name" value="NITRONATE MONOOXYGENASE-RELATED"/>
    <property type="match status" value="1"/>
</dbReference>
<evidence type="ECO:0000313" key="11">
    <source>
        <dbReference type="Proteomes" id="UP001596550"/>
    </source>
</evidence>
<evidence type="ECO:0000256" key="4">
    <source>
        <dbReference type="ARBA" id="ARBA00022630"/>
    </source>
</evidence>
<comment type="similarity">
    <text evidence="2">Belongs to the nitronate monooxygenase family. NMO class I subfamily.</text>
</comment>
<evidence type="ECO:0000256" key="9">
    <source>
        <dbReference type="ARBA" id="ARBA00049401"/>
    </source>
</evidence>
<organism evidence="10 11">
    <name type="scientific">Chryseobacterium zhengzhouense</name>
    <dbReference type="NCBI Taxonomy" id="1636086"/>
    <lineage>
        <taxon>Bacteria</taxon>
        <taxon>Pseudomonadati</taxon>
        <taxon>Bacteroidota</taxon>
        <taxon>Flavobacteriia</taxon>
        <taxon>Flavobacteriales</taxon>
        <taxon>Weeksellaceae</taxon>
        <taxon>Chryseobacterium group</taxon>
        <taxon>Chryseobacterium</taxon>
    </lineage>
</organism>
<keyword evidence="3" id="KW-0216">Detoxification</keyword>
<evidence type="ECO:0000256" key="8">
    <source>
        <dbReference type="ARBA" id="ARBA00031155"/>
    </source>
</evidence>
<gene>
    <name evidence="10" type="ORF">ACFQO9_06005</name>
</gene>
<evidence type="ECO:0000256" key="7">
    <source>
        <dbReference type="ARBA" id="ARBA00023033"/>
    </source>
</evidence>
<keyword evidence="7" id="KW-0503">Monooxygenase</keyword>
<keyword evidence="11" id="KW-1185">Reference proteome</keyword>
<accession>A0ABW2LYT7</accession>
<dbReference type="PANTHER" id="PTHR42747:SF3">
    <property type="entry name" value="NITRONATE MONOOXYGENASE-RELATED"/>
    <property type="match status" value="1"/>
</dbReference>
<dbReference type="SUPFAM" id="SSF51412">
    <property type="entry name" value="Inosine monophosphate dehydrogenase (IMPDH)"/>
    <property type="match status" value="1"/>
</dbReference>
<keyword evidence="4" id="KW-0285">Flavoprotein</keyword>
<comment type="catalytic activity">
    <reaction evidence="9">
        <text>3 propionate 3-nitronate + 3 O2 + H2O = 3 3-oxopropanoate + 2 nitrate + nitrite + H2O2 + 3 H(+)</text>
        <dbReference type="Rhea" id="RHEA:57332"/>
        <dbReference type="ChEBI" id="CHEBI:15377"/>
        <dbReference type="ChEBI" id="CHEBI:15378"/>
        <dbReference type="ChEBI" id="CHEBI:15379"/>
        <dbReference type="ChEBI" id="CHEBI:16240"/>
        <dbReference type="ChEBI" id="CHEBI:16301"/>
        <dbReference type="ChEBI" id="CHEBI:17632"/>
        <dbReference type="ChEBI" id="CHEBI:33190"/>
        <dbReference type="ChEBI" id="CHEBI:136067"/>
    </reaction>
</comment>
<dbReference type="Proteomes" id="UP001596550">
    <property type="component" value="Unassembled WGS sequence"/>
</dbReference>
<dbReference type="RefSeq" id="WP_378175732.1">
    <property type="nucleotide sequence ID" value="NZ_JBHTCR010000002.1"/>
</dbReference>
<comment type="caution">
    <text evidence="10">The sequence shown here is derived from an EMBL/GenBank/DDBJ whole genome shotgun (WGS) entry which is preliminary data.</text>
</comment>
<evidence type="ECO:0000256" key="3">
    <source>
        <dbReference type="ARBA" id="ARBA00022575"/>
    </source>
</evidence>
<keyword evidence="5" id="KW-0288">FMN</keyword>
<evidence type="ECO:0000256" key="5">
    <source>
        <dbReference type="ARBA" id="ARBA00022643"/>
    </source>
</evidence>
<comment type="cofactor">
    <cofactor evidence="1">
        <name>FMN</name>
        <dbReference type="ChEBI" id="CHEBI:58210"/>
    </cofactor>
</comment>
<protein>
    <recommendedName>
        <fullName evidence="8">Propionate 3-nitronate monooxygenase</fullName>
    </recommendedName>
</protein>
<dbReference type="EMBL" id="JBHTCR010000002">
    <property type="protein sequence ID" value="MFC7346275.1"/>
    <property type="molecule type" value="Genomic_DNA"/>
</dbReference>
<sequence>MKIYTISKICEIKKLSMKFKDSICKIFDIKYPIIQAPMFGVSTPEMTVAAANAGCLGSLALADLSAEKSIELIQKTKKLTEQPFAVNIFVHQIPEITQELKQQYLKTKKFLEKLLYENNIEASLPNLEDIKVNSYHEQVDAIIAENCKALSFTFGNLDHQNIQRLKENGTILMGTCTSVEEALELENSGIDVICVQGIEAGGHRGSFVSENIPKIGGFSLLSQVYDSVKIPLVYAGGMYNGKTLRAAQELGAQGFQIGSLLLASKESALQDFEKERLKKVNENEIVLTKSFSGRYARGVRNKFIETIENSEYILPYPYQNKLTGELRRIARASKNAEFVNLWAGQSINHYSEDSTRDILEKLIEEYN</sequence>
<dbReference type="InterPro" id="IPR004136">
    <property type="entry name" value="NMO"/>
</dbReference>
<dbReference type="CDD" id="cd04730">
    <property type="entry name" value="NPD_like"/>
    <property type="match status" value="1"/>
</dbReference>
<evidence type="ECO:0000256" key="6">
    <source>
        <dbReference type="ARBA" id="ARBA00023002"/>
    </source>
</evidence>
<proteinExistence type="inferred from homology"/>
<keyword evidence="6 10" id="KW-0560">Oxidoreductase</keyword>
<dbReference type="GO" id="GO:0016491">
    <property type="term" value="F:oxidoreductase activity"/>
    <property type="evidence" value="ECO:0007669"/>
    <property type="project" value="UniProtKB-KW"/>
</dbReference>
<dbReference type="Gene3D" id="3.20.20.70">
    <property type="entry name" value="Aldolase class I"/>
    <property type="match status" value="1"/>
</dbReference>
<evidence type="ECO:0000256" key="2">
    <source>
        <dbReference type="ARBA" id="ARBA00009881"/>
    </source>
</evidence>
<name>A0ABW2LYT7_9FLAO</name>
<evidence type="ECO:0000256" key="1">
    <source>
        <dbReference type="ARBA" id="ARBA00001917"/>
    </source>
</evidence>
<reference evidence="11" key="1">
    <citation type="journal article" date="2019" name="Int. J. Syst. Evol. Microbiol.">
        <title>The Global Catalogue of Microorganisms (GCM) 10K type strain sequencing project: providing services to taxonomists for standard genome sequencing and annotation.</title>
        <authorList>
            <consortium name="The Broad Institute Genomics Platform"/>
            <consortium name="The Broad Institute Genome Sequencing Center for Infectious Disease"/>
            <person name="Wu L."/>
            <person name="Ma J."/>
        </authorList>
    </citation>
    <scope>NUCLEOTIDE SEQUENCE [LARGE SCALE GENOMIC DNA]</scope>
    <source>
        <strain evidence="11">CCUG 54781</strain>
    </source>
</reference>